<evidence type="ECO:0000313" key="3">
    <source>
        <dbReference type="Proteomes" id="UP000000374"/>
    </source>
</evidence>
<dbReference type="STRING" id="391735.Veis_3247"/>
<dbReference type="GeneID" id="76461696"/>
<organism evidence="2 3">
    <name type="scientific">Verminephrobacter eiseniae (strain EF01-2)</name>
    <dbReference type="NCBI Taxonomy" id="391735"/>
    <lineage>
        <taxon>Bacteria</taxon>
        <taxon>Pseudomonadati</taxon>
        <taxon>Pseudomonadota</taxon>
        <taxon>Betaproteobacteria</taxon>
        <taxon>Burkholderiales</taxon>
        <taxon>Comamonadaceae</taxon>
        <taxon>Verminephrobacter</taxon>
    </lineage>
</organism>
<keyword evidence="1" id="KW-0472">Membrane</keyword>
<protein>
    <recommendedName>
        <fullName evidence="4">Toxin CptA</fullName>
    </recommendedName>
</protein>
<name>A1WMX0_VEREI</name>
<gene>
    <name evidence="2" type="ordered locus">Veis_3247</name>
</gene>
<keyword evidence="1" id="KW-1133">Transmembrane helix</keyword>
<keyword evidence="1" id="KW-0812">Transmembrane</keyword>
<keyword evidence="3" id="KW-1185">Reference proteome</keyword>
<sequence length="163" mass="18181">MTPRSRHPPAVQYPLQRSAVLGALLVFWLLGSAMVLAAWVVLGARSAWAAGWIAAGLWLLALSGALHFWLGQFSGLIHWDGQAWALETNRPGAISWPLSGPPEVLLDMQTQLWLCVRPMERRRIWLWLERSSQPERWLDLRRAVYSRARPGTGNADAIAPGPS</sequence>
<dbReference type="OrthoDB" id="9157092at2"/>
<evidence type="ECO:0000256" key="1">
    <source>
        <dbReference type="SAM" id="Phobius"/>
    </source>
</evidence>
<reference evidence="3" key="1">
    <citation type="submission" date="2006-12" db="EMBL/GenBank/DDBJ databases">
        <title>Complete sequence of chromosome 1 of Verminephrobacter eiseniae EF01-2.</title>
        <authorList>
            <person name="Copeland A."/>
            <person name="Lucas S."/>
            <person name="Lapidus A."/>
            <person name="Barry K."/>
            <person name="Detter J.C."/>
            <person name="Glavina del Rio T."/>
            <person name="Dalin E."/>
            <person name="Tice H."/>
            <person name="Pitluck S."/>
            <person name="Chertkov O."/>
            <person name="Brettin T."/>
            <person name="Bruce D."/>
            <person name="Han C."/>
            <person name="Tapia R."/>
            <person name="Gilna P."/>
            <person name="Schmutz J."/>
            <person name="Larimer F."/>
            <person name="Land M."/>
            <person name="Hauser L."/>
            <person name="Kyrpides N."/>
            <person name="Kim E."/>
            <person name="Stahl D."/>
            <person name="Richardson P."/>
        </authorList>
    </citation>
    <scope>NUCLEOTIDE SEQUENCE [LARGE SCALE GENOMIC DNA]</scope>
    <source>
        <strain evidence="3">EF01-2</strain>
    </source>
</reference>
<evidence type="ECO:0000313" key="2">
    <source>
        <dbReference type="EMBL" id="ABM58977.1"/>
    </source>
</evidence>
<proteinExistence type="predicted"/>
<dbReference type="HOGENOM" id="CLU_129676_0_0_4"/>
<dbReference type="KEGG" id="vei:Veis_3247"/>
<dbReference type="RefSeq" id="WP_011810969.1">
    <property type="nucleotide sequence ID" value="NC_008786.1"/>
</dbReference>
<feature type="transmembrane region" description="Helical" evidence="1">
    <location>
        <begin position="20"/>
        <end position="42"/>
    </location>
</feature>
<accession>A1WMX0</accession>
<dbReference type="eggNOG" id="ENOG50335P0">
    <property type="taxonomic scope" value="Bacteria"/>
</dbReference>
<dbReference type="AlphaFoldDB" id="A1WMX0"/>
<dbReference type="Proteomes" id="UP000000374">
    <property type="component" value="Chromosome"/>
</dbReference>
<feature type="transmembrane region" description="Helical" evidence="1">
    <location>
        <begin position="48"/>
        <end position="70"/>
    </location>
</feature>
<dbReference type="EMBL" id="CP000542">
    <property type="protein sequence ID" value="ABM58977.1"/>
    <property type="molecule type" value="Genomic_DNA"/>
</dbReference>
<evidence type="ECO:0008006" key="4">
    <source>
        <dbReference type="Google" id="ProtNLM"/>
    </source>
</evidence>